<feature type="domain" description="Signal transduction histidine kinase internal region" evidence="2">
    <location>
        <begin position="177"/>
        <end position="254"/>
    </location>
</feature>
<keyword evidence="1" id="KW-0472">Membrane</keyword>
<evidence type="ECO:0000259" key="2">
    <source>
        <dbReference type="Pfam" id="PF06580"/>
    </source>
</evidence>
<dbReference type="Proteomes" id="UP000295334">
    <property type="component" value="Unassembled WGS sequence"/>
</dbReference>
<dbReference type="PANTHER" id="PTHR34220">
    <property type="entry name" value="SENSOR HISTIDINE KINASE YPDA"/>
    <property type="match status" value="1"/>
</dbReference>
<dbReference type="OrthoDB" id="9809908at2"/>
<dbReference type="AlphaFoldDB" id="A0A4R1BPQ7"/>
<organism evidence="3 4">
    <name type="scientific">Flaviaesturariibacter flavus</name>
    <dbReference type="NCBI Taxonomy" id="2502780"/>
    <lineage>
        <taxon>Bacteria</taxon>
        <taxon>Pseudomonadati</taxon>
        <taxon>Bacteroidota</taxon>
        <taxon>Chitinophagia</taxon>
        <taxon>Chitinophagales</taxon>
        <taxon>Chitinophagaceae</taxon>
        <taxon>Flaviaestuariibacter</taxon>
    </lineage>
</organism>
<dbReference type="GO" id="GO:0016020">
    <property type="term" value="C:membrane"/>
    <property type="evidence" value="ECO:0007669"/>
    <property type="project" value="InterPro"/>
</dbReference>
<evidence type="ECO:0000256" key="1">
    <source>
        <dbReference type="SAM" id="Phobius"/>
    </source>
</evidence>
<proteinExistence type="predicted"/>
<name>A0A4R1BPQ7_9BACT</name>
<keyword evidence="3" id="KW-0808">Transferase</keyword>
<feature type="transmembrane region" description="Helical" evidence="1">
    <location>
        <begin position="12"/>
        <end position="36"/>
    </location>
</feature>
<reference evidence="3 4" key="1">
    <citation type="submission" date="2019-03" db="EMBL/GenBank/DDBJ databases">
        <authorList>
            <person name="Kim M.K.M."/>
        </authorList>
    </citation>
    <scope>NUCLEOTIDE SEQUENCE [LARGE SCALE GENOMIC DNA]</scope>
    <source>
        <strain evidence="3 4">17J68-12</strain>
    </source>
</reference>
<keyword evidence="4" id="KW-1185">Reference proteome</keyword>
<keyword evidence="1" id="KW-1133">Transmembrane helix</keyword>
<keyword evidence="1" id="KW-0812">Transmembrane</keyword>
<dbReference type="RefSeq" id="WP_131445531.1">
    <property type="nucleotide sequence ID" value="NZ_SJZI01000001.1"/>
</dbReference>
<evidence type="ECO:0000313" key="4">
    <source>
        <dbReference type="Proteomes" id="UP000295334"/>
    </source>
</evidence>
<dbReference type="PANTHER" id="PTHR34220:SF7">
    <property type="entry name" value="SENSOR HISTIDINE KINASE YPDA"/>
    <property type="match status" value="1"/>
</dbReference>
<protein>
    <submittedName>
        <fullName evidence="3">Histidine kinase</fullName>
    </submittedName>
</protein>
<dbReference type="Pfam" id="PF06580">
    <property type="entry name" value="His_kinase"/>
    <property type="match status" value="1"/>
</dbReference>
<dbReference type="EMBL" id="SJZI01000001">
    <property type="protein sequence ID" value="TCJ19604.1"/>
    <property type="molecule type" value="Genomic_DNA"/>
</dbReference>
<feature type="transmembrane region" description="Helical" evidence="1">
    <location>
        <begin position="117"/>
        <end position="140"/>
    </location>
</feature>
<comment type="caution">
    <text evidence="3">The sequence shown here is derived from an EMBL/GenBank/DDBJ whole genome shotgun (WGS) entry which is preliminary data.</text>
</comment>
<accession>A0A4R1BPQ7</accession>
<dbReference type="InterPro" id="IPR050640">
    <property type="entry name" value="Bact_2-comp_sensor_kinase"/>
</dbReference>
<feature type="transmembrane region" description="Helical" evidence="1">
    <location>
        <begin position="42"/>
        <end position="66"/>
    </location>
</feature>
<dbReference type="InterPro" id="IPR010559">
    <property type="entry name" value="Sig_transdc_His_kin_internal"/>
</dbReference>
<feature type="transmembrane region" description="Helical" evidence="1">
    <location>
        <begin position="78"/>
        <end position="97"/>
    </location>
</feature>
<sequence>MKTRWFLDRYRTLLYHLAGWLIFIAYEVSFVSLIRISGRDFSVLHLFVIPYLVNISLFYFHSLFTFPVAMSGRRKNGFIFLALIASELFVYLLIMGLKDVGRGPDKGVFFLNLYRDRIAFIQQLWRGIYFLIFSSAFWFIQRTFRNERLLKEAEKKDLLRIQEKKDLELLLVSTQNAYLKSQVNPHLLFNTLNLIHSEIQQLSPVASDAIIGLSDMMRYSLAPSEMDGKVFLEEEIAQIENLIGINQLRFRTKLNIEVQMEGHFGHLRIVPLLLIPFVENLFKYADLMDEADPAVIKIHARGSTLCFKAGNRKKTGRVLPSHGIGITNVRTRLNARYPAMHRLKIEETRTHFRVELNLNLHCSYAELLHH</sequence>
<evidence type="ECO:0000313" key="3">
    <source>
        <dbReference type="EMBL" id="TCJ19604.1"/>
    </source>
</evidence>
<keyword evidence="3" id="KW-0418">Kinase</keyword>
<dbReference type="GO" id="GO:0000155">
    <property type="term" value="F:phosphorelay sensor kinase activity"/>
    <property type="evidence" value="ECO:0007669"/>
    <property type="project" value="InterPro"/>
</dbReference>
<gene>
    <name evidence="3" type="ORF">EPD60_00325</name>
</gene>